<protein>
    <recommendedName>
        <fullName evidence="3">DUF4304 domain-containing protein</fullName>
    </recommendedName>
</protein>
<comment type="caution">
    <text evidence="1">The sequence shown here is derived from an EMBL/GenBank/DDBJ whole genome shotgun (WGS) entry which is preliminary data.</text>
</comment>
<accession>A0ABT0GC52</accession>
<geneLocation type="plasmid" evidence="1">
    <name>unnamed3</name>
</geneLocation>
<reference evidence="1 2" key="1">
    <citation type="submission" date="2022-04" db="EMBL/GenBank/DDBJ databases">
        <title>Genome draft of Actinomadura sp. ATCC 31491.</title>
        <authorList>
            <person name="Shi X."/>
            <person name="Du Y."/>
        </authorList>
    </citation>
    <scope>NUCLEOTIDE SEQUENCE [LARGE SCALE GENOMIC DNA]</scope>
    <source>
        <strain evidence="1 2">ATCC 31491</strain>
        <plasmid evidence="1">unnamed3</plasmid>
    </source>
</reference>
<organism evidence="1 2">
    <name type="scientific">Actinomadura luzonensis</name>
    <dbReference type="NCBI Taxonomy" id="2805427"/>
    <lineage>
        <taxon>Bacteria</taxon>
        <taxon>Bacillati</taxon>
        <taxon>Actinomycetota</taxon>
        <taxon>Actinomycetes</taxon>
        <taxon>Streptosporangiales</taxon>
        <taxon>Thermomonosporaceae</taxon>
        <taxon>Actinomadura</taxon>
    </lineage>
</organism>
<sequence length="127" mass="14154">MANAYRNHFTDELARLGFTAPEYSIDDYQVRVSHRDGIHYAINIDTGTITIAEVVTPAWAEETTARWATQWGGTLHPALIGDAYSAWELKFTDSTPDHIVLGVLTAALTHIARNRSNERLLACLRDA</sequence>
<keyword evidence="2" id="KW-1185">Reference proteome</keyword>
<dbReference type="Proteomes" id="UP001317259">
    <property type="component" value="Unassembled WGS sequence"/>
</dbReference>
<evidence type="ECO:0000313" key="1">
    <source>
        <dbReference type="EMBL" id="MCK2222074.1"/>
    </source>
</evidence>
<keyword evidence="1" id="KW-0614">Plasmid</keyword>
<proteinExistence type="predicted"/>
<evidence type="ECO:0000313" key="2">
    <source>
        <dbReference type="Proteomes" id="UP001317259"/>
    </source>
</evidence>
<dbReference type="RefSeq" id="WP_242372894.1">
    <property type="nucleotide sequence ID" value="NZ_JAKRKC020000006.1"/>
</dbReference>
<name>A0ABT0GC52_9ACTN</name>
<evidence type="ECO:0008006" key="3">
    <source>
        <dbReference type="Google" id="ProtNLM"/>
    </source>
</evidence>
<dbReference type="EMBL" id="JAKRKC020000006">
    <property type="protein sequence ID" value="MCK2222074.1"/>
    <property type="molecule type" value="Genomic_DNA"/>
</dbReference>
<gene>
    <name evidence="1" type="ORF">MF672_050960</name>
</gene>